<gene>
    <name evidence="2" type="ORF">AVEN_148464_1</name>
</gene>
<evidence type="ECO:0000313" key="3">
    <source>
        <dbReference type="Proteomes" id="UP000499080"/>
    </source>
</evidence>
<dbReference type="Proteomes" id="UP000499080">
    <property type="component" value="Unassembled WGS sequence"/>
</dbReference>
<name>A0A4Y2MPA2_ARAVE</name>
<evidence type="ECO:0000313" key="2">
    <source>
        <dbReference type="EMBL" id="GBN28164.1"/>
    </source>
</evidence>
<protein>
    <submittedName>
        <fullName evidence="2">Uncharacterized protein</fullName>
    </submittedName>
</protein>
<feature type="non-terminal residue" evidence="2">
    <location>
        <position position="38"/>
    </location>
</feature>
<reference evidence="2 3" key="1">
    <citation type="journal article" date="2019" name="Sci. Rep.">
        <title>Orb-weaving spider Araneus ventricosus genome elucidates the spidroin gene catalogue.</title>
        <authorList>
            <person name="Kono N."/>
            <person name="Nakamura H."/>
            <person name="Ohtoshi R."/>
            <person name="Moran D.A.P."/>
            <person name="Shinohara A."/>
            <person name="Yoshida Y."/>
            <person name="Fujiwara M."/>
            <person name="Mori M."/>
            <person name="Tomita M."/>
            <person name="Arakawa K."/>
        </authorList>
    </citation>
    <scope>NUCLEOTIDE SEQUENCE [LARGE SCALE GENOMIC DNA]</scope>
</reference>
<dbReference type="EMBL" id="BGPR01007608">
    <property type="protein sequence ID" value="GBN28164.1"/>
    <property type="molecule type" value="Genomic_DNA"/>
</dbReference>
<organism evidence="2 3">
    <name type="scientific">Araneus ventricosus</name>
    <name type="common">Orbweaver spider</name>
    <name type="synonym">Epeira ventricosa</name>
    <dbReference type="NCBI Taxonomy" id="182803"/>
    <lineage>
        <taxon>Eukaryota</taxon>
        <taxon>Metazoa</taxon>
        <taxon>Ecdysozoa</taxon>
        <taxon>Arthropoda</taxon>
        <taxon>Chelicerata</taxon>
        <taxon>Arachnida</taxon>
        <taxon>Araneae</taxon>
        <taxon>Araneomorphae</taxon>
        <taxon>Entelegynae</taxon>
        <taxon>Araneoidea</taxon>
        <taxon>Araneidae</taxon>
        <taxon>Araneus</taxon>
    </lineage>
</organism>
<sequence length="38" mass="4195">MAAGPFGERQHVMSPHLNSIPAPWFGSNCSGDRNHKFL</sequence>
<accession>A0A4Y2MPA2</accession>
<feature type="region of interest" description="Disordered" evidence="1">
    <location>
        <begin position="17"/>
        <end position="38"/>
    </location>
</feature>
<dbReference type="AlphaFoldDB" id="A0A4Y2MPA2"/>
<evidence type="ECO:0000256" key="1">
    <source>
        <dbReference type="SAM" id="MobiDB-lite"/>
    </source>
</evidence>
<dbReference type="OrthoDB" id="412680at2759"/>
<comment type="caution">
    <text evidence="2">The sequence shown here is derived from an EMBL/GenBank/DDBJ whole genome shotgun (WGS) entry which is preliminary data.</text>
</comment>
<keyword evidence="3" id="KW-1185">Reference proteome</keyword>
<proteinExistence type="predicted"/>